<evidence type="ECO:0000256" key="17">
    <source>
        <dbReference type="ARBA" id="ARBA00030571"/>
    </source>
</evidence>
<comment type="catalytic activity">
    <reaction evidence="2">
        <text>adenosylcob(III)inamide phosphate + GTP + H(+) = adenosylcob(III)inamide-GDP + diphosphate</text>
        <dbReference type="Rhea" id="RHEA:22712"/>
        <dbReference type="ChEBI" id="CHEBI:15378"/>
        <dbReference type="ChEBI" id="CHEBI:33019"/>
        <dbReference type="ChEBI" id="CHEBI:37565"/>
        <dbReference type="ChEBI" id="CHEBI:58502"/>
        <dbReference type="ChEBI" id="CHEBI:60487"/>
        <dbReference type="EC" id="2.7.7.62"/>
    </reaction>
</comment>
<evidence type="ECO:0000256" key="13">
    <source>
        <dbReference type="ARBA" id="ARBA00022777"/>
    </source>
</evidence>
<dbReference type="InterPro" id="IPR027417">
    <property type="entry name" value="P-loop_NTPase"/>
</dbReference>
<comment type="function">
    <text evidence="4">Catalyzes ATP-dependent phosphorylation of adenosylcobinamide and addition of GMP to adenosylcobinamide phosphate.</text>
</comment>
<dbReference type="GO" id="GO:0005524">
    <property type="term" value="F:ATP binding"/>
    <property type="evidence" value="ECO:0007669"/>
    <property type="project" value="UniProtKB-KW"/>
</dbReference>
<keyword evidence="10" id="KW-0169">Cobalamin biosynthesis</keyword>
<evidence type="ECO:0000313" key="21">
    <source>
        <dbReference type="Proteomes" id="UP000198806"/>
    </source>
</evidence>
<dbReference type="PANTHER" id="PTHR34848:SF1">
    <property type="entry name" value="BIFUNCTIONAL ADENOSYLCOBALAMIN BIOSYNTHESIS PROTEIN COBU"/>
    <property type="match status" value="1"/>
</dbReference>
<dbReference type="GO" id="GO:0043752">
    <property type="term" value="F:adenosylcobinamide kinase activity"/>
    <property type="evidence" value="ECO:0007669"/>
    <property type="project" value="UniProtKB-EC"/>
</dbReference>
<dbReference type="GO" id="GO:0009236">
    <property type="term" value="P:cobalamin biosynthetic process"/>
    <property type="evidence" value="ECO:0007669"/>
    <property type="project" value="UniProtKB-UniPathway"/>
</dbReference>
<evidence type="ECO:0000256" key="1">
    <source>
        <dbReference type="ARBA" id="ARBA00000312"/>
    </source>
</evidence>
<comment type="catalytic activity">
    <reaction evidence="3">
        <text>adenosylcob(III)inamide + GTP = adenosylcob(III)inamide phosphate + GDP + H(+)</text>
        <dbReference type="Rhea" id="RHEA:15765"/>
        <dbReference type="ChEBI" id="CHEBI:2480"/>
        <dbReference type="ChEBI" id="CHEBI:15378"/>
        <dbReference type="ChEBI" id="CHEBI:37565"/>
        <dbReference type="ChEBI" id="CHEBI:58189"/>
        <dbReference type="ChEBI" id="CHEBI:58502"/>
        <dbReference type="EC" id="2.7.1.156"/>
    </reaction>
</comment>
<keyword evidence="12 19" id="KW-0547">Nucleotide-binding</keyword>
<comment type="pathway">
    <text evidence="6">Cofactor biosynthesis; adenosylcobalamin biosynthesis; adenosylcobalamin from cob(II)yrinate a,c-diamide: step 5/7.</text>
</comment>
<evidence type="ECO:0000256" key="7">
    <source>
        <dbReference type="ARBA" id="ARBA00007490"/>
    </source>
</evidence>
<keyword evidence="15 19" id="KW-0342">GTP-binding</keyword>
<keyword evidence="14" id="KW-0067">ATP-binding</keyword>
<name>A0A1I5E8C1_9FIRM</name>
<accession>A0A1I5E8C1</accession>
<evidence type="ECO:0000256" key="11">
    <source>
        <dbReference type="ARBA" id="ARBA00022679"/>
    </source>
</evidence>
<evidence type="ECO:0000313" key="20">
    <source>
        <dbReference type="EMBL" id="SFO07878.1"/>
    </source>
</evidence>
<evidence type="ECO:0000256" key="2">
    <source>
        <dbReference type="ARBA" id="ARBA00000711"/>
    </source>
</evidence>
<dbReference type="STRING" id="1527.SAMN04489757_10890"/>
<feature type="binding site" evidence="19">
    <location>
        <begin position="54"/>
        <end position="57"/>
    </location>
    <ligand>
        <name>GTP</name>
        <dbReference type="ChEBI" id="CHEBI:37565"/>
    </ligand>
</feature>
<organism evidence="20 21">
    <name type="scientific">Anaerocolumna aminovalerica</name>
    <dbReference type="NCBI Taxonomy" id="1527"/>
    <lineage>
        <taxon>Bacteria</taxon>
        <taxon>Bacillati</taxon>
        <taxon>Bacillota</taxon>
        <taxon>Clostridia</taxon>
        <taxon>Lachnospirales</taxon>
        <taxon>Lachnospiraceae</taxon>
        <taxon>Anaerocolumna</taxon>
    </lineage>
</organism>
<dbReference type="InterPro" id="IPR003203">
    <property type="entry name" value="CobU/CobP"/>
</dbReference>
<evidence type="ECO:0000256" key="6">
    <source>
        <dbReference type="ARBA" id="ARBA00005159"/>
    </source>
</evidence>
<evidence type="ECO:0000256" key="5">
    <source>
        <dbReference type="ARBA" id="ARBA00004692"/>
    </source>
</evidence>
<evidence type="ECO:0000256" key="12">
    <source>
        <dbReference type="ARBA" id="ARBA00022741"/>
    </source>
</evidence>
<dbReference type="EC" id="2.7.1.156" evidence="8"/>
<dbReference type="EMBL" id="FOWD01000008">
    <property type="protein sequence ID" value="SFO07878.1"/>
    <property type="molecule type" value="Genomic_DNA"/>
</dbReference>
<gene>
    <name evidence="20" type="ORF">SAMN04489757_10890</name>
</gene>
<reference evidence="20" key="1">
    <citation type="submission" date="2016-10" db="EMBL/GenBank/DDBJ databases">
        <authorList>
            <person name="de Groot N.N."/>
        </authorList>
    </citation>
    <scope>NUCLEOTIDE SEQUENCE [LARGE SCALE GENOMIC DNA]</scope>
    <source>
        <strain evidence="20">DSM 1283</strain>
    </source>
</reference>
<dbReference type="SUPFAM" id="SSF52540">
    <property type="entry name" value="P-loop containing nucleoside triphosphate hydrolases"/>
    <property type="match status" value="1"/>
</dbReference>
<dbReference type="Gene3D" id="3.40.50.300">
    <property type="entry name" value="P-loop containing nucleotide triphosphate hydrolases"/>
    <property type="match status" value="1"/>
</dbReference>
<feature type="binding site" evidence="19">
    <location>
        <begin position="7"/>
        <end position="14"/>
    </location>
    <ligand>
        <name>GTP</name>
        <dbReference type="ChEBI" id="CHEBI:37565"/>
    </ligand>
</feature>
<dbReference type="GO" id="GO:0005525">
    <property type="term" value="F:GTP binding"/>
    <property type="evidence" value="ECO:0007669"/>
    <property type="project" value="UniProtKB-KW"/>
</dbReference>
<protein>
    <recommendedName>
        <fullName evidence="16">Adenosylcobinamide kinase</fullName>
        <ecNumber evidence="8">2.7.1.156</ecNumber>
        <ecNumber evidence="9">2.7.7.62</ecNumber>
    </recommendedName>
    <alternativeName>
        <fullName evidence="17">Adenosylcobinamide-phosphate guanylyltransferase</fullName>
    </alternativeName>
</protein>
<evidence type="ECO:0000256" key="18">
    <source>
        <dbReference type="PIRSR" id="PIRSR006135-1"/>
    </source>
</evidence>
<dbReference type="Proteomes" id="UP000198806">
    <property type="component" value="Unassembled WGS sequence"/>
</dbReference>
<evidence type="ECO:0000256" key="19">
    <source>
        <dbReference type="PIRSR" id="PIRSR006135-2"/>
    </source>
</evidence>
<keyword evidence="13 20" id="KW-0418">Kinase</keyword>
<dbReference type="CDD" id="cd00544">
    <property type="entry name" value="CobU"/>
    <property type="match status" value="1"/>
</dbReference>
<keyword evidence="21" id="KW-1185">Reference proteome</keyword>
<feature type="binding site" evidence="19">
    <location>
        <position position="66"/>
    </location>
    <ligand>
        <name>GTP</name>
        <dbReference type="ChEBI" id="CHEBI:37565"/>
    </ligand>
</feature>
<dbReference type="EC" id="2.7.7.62" evidence="9"/>
<keyword evidence="20" id="KW-0548">Nucleotidyltransferase</keyword>
<evidence type="ECO:0000256" key="15">
    <source>
        <dbReference type="ARBA" id="ARBA00023134"/>
    </source>
</evidence>
<comment type="similarity">
    <text evidence="7">Belongs to the CobU/CobP family.</text>
</comment>
<evidence type="ECO:0000256" key="4">
    <source>
        <dbReference type="ARBA" id="ARBA00003889"/>
    </source>
</evidence>
<keyword evidence="11 20" id="KW-0808">Transferase</keyword>
<dbReference type="AlphaFoldDB" id="A0A1I5E8C1"/>
<evidence type="ECO:0000256" key="14">
    <source>
        <dbReference type="ARBA" id="ARBA00022840"/>
    </source>
</evidence>
<proteinExistence type="inferred from homology"/>
<dbReference type="OrthoDB" id="9799422at2"/>
<dbReference type="PANTHER" id="PTHR34848">
    <property type="match status" value="1"/>
</dbReference>
<evidence type="ECO:0000256" key="9">
    <source>
        <dbReference type="ARBA" id="ARBA00012523"/>
    </source>
</evidence>
<evidence type="ECO:0000256" key="16">
    <source>
        <dbReference type="ARBA" id="ARBA00029570"/>
    </source>
</evidence>
<evidence type="ECO:0000256" key="10">
    <source>
        <dbReference type="ARBA" id="ARBA00022573"/>
    </source>
</evidence>
<evidence type="ECO:0000256" key="3">
    <source>
        <dbReference type="ARBA" id="ARBA00001522"/>
    </source>
</evidence>
<sequence length="185" mass="20298">MFVLITGGSGSGKSAYGEKTVVSLANKLNDPSLYYIATMQVYGEEGRKKVERHRILRAGKGFETIEQPVNILEALENMKSGNKIVLLECMSNLVANEMFSGELNVVEDVVDKICRSICSLRQKTNDLIIVTNNVFEDGIDYEIATKSYMEALGRINTQLAAMADAVTEVVAGIPVPVKGELIKYD</sequence>
<feature type="active site" description="GMP-histidine intermediate" evidence="18">
    <location>
        <position position="53"/>
    </location>
</feature>
<dbReference type="PIRSF" id="PIRSF006135">
    <property type="entry name" value="CobU"/>
    <property type="match status" value="1"/>
</dbReference>
<dbReference type="RefSeq" id="WP_091685463.1">
    <property type="nucleotide sequence ID" value="NZ_BAABFM010000072.1"/>
</dbReference>
<feature type="binding site" evidence="19">
    <location>
        <position position="88"/>
    </location>
    <ligand>
        <name>GTP</name>
        <dbReference type="ChEBI" id="CHEBI:37565"/>
    </ligand>
</feature>
<dbReference type="Pfam" id="PF02283">
    <property type="entry name" value="CobU"/>
    <property type="match status" value="1"/>
</dbReference>
<dbReference type="GO" id="GO:0008820">
    <property type="term" value="F:cobinamide phosphate guanylyltransferase activity"/>
    <property type="evidence" value="ECO:0007669"/>
    <property type="project" value="UniProtKB-EC"/>
</dbReference>
<comment type="catalytic activity">
    <reaction evidence="1">
        <text>adenosylcob(III)inamide + ATP = adenosylcob(III)inamide phosphate + ADP + H(+)</text>
        <dbReference type="Rhea" id="RHEA:15769"/>
        <dbReference type="ChEBI" id="CHEBI:2480"/>
        <dbReference type="ChEBI" id="CHEBI:15378"/>
        <dbReference type="ChEBI" id="CHEBI:30616"/>
        <dbReference type="ChEBI" id="CHEBI:58502"/>
        <dbReference type="ChEBI" id="CHEBI:456216"/>
        <dbReference type="EC" id="2.7.1.156"/>
    </reaction>
</comment>
<comment type="pathway">
    <text evidence="5">Cofactor biosynthesis; adenosylcobalamin biosynthesis; adenosylcobalamin from cob(II)yrinate a,c-diamide: step 6/7.</text>
</comment>
<dbReference type="UniPathway" id="UPA00148">
    <property type="reaction ID" value="UER00236"/>
</dbReference>
<evidence type="ECO:0000256" key="8">
    <source>
        <dbReference type="ARBA" id="ARBA00012016"/>
    </source>
</evidence>